<dbReference type="SUPFAM" id="SSF56281">
    <property type="entry name" value="Metallo-hydrolase/oxidoreductase"/>
    <property type="match status" value="1"/>
</dbReference>
<name>A0A0J1FWJ2_9FIRM</name>
<dbReference type="Gene3D" id="3.60.15.10">
    <property type="entry name" value="Ribonuclease Z/Hydroxyacylglutathione hydrolase-like"/>
    <property type="match status" value="1"/>
</dbReference>
<reference evidence="1 2" key="1">
    <citation type="submission" date="2015-06" db="EMBL/GenBank/DDBJ databases">
        <title>Draft genome of the moderately acidophilic sulfate reducer Candidatus Desulfosporosinus acididurans strain M1.</title>
        <authorList>
            <person name="Poehlein A."/>
            <person name="Petzsch P."/>
            <person name="Johnson B.D."/>
            <person name="Schloemann M."/>
            <person name="Daniel R."/>
            <person name="Muehling M."/>
        </authorList>
    </citation>
    <scope>NUCLEOTIDE SEQUENCE [LARGE SCALE GENOMIC DNA]</scope>
    <source>
        <strain evidence="1 2">M1</strain>
    </source>
</reference>
<organism evidence="1 2">
    <name type="scientific">Desulfosporosinus acididurans</name>
    <dbReference type="NCBI Taxonomy" id="476652"/>
    <lineage>
        <taxon>Bacteria</taxon>
        <taxon>Bacillati</taxon>
        <taxon>Bacillota</taxon>
        <taxon>Clostridia</taxon>
        <taxon>Eubacteriales</taxon>
        <taxon>Desulfitobacteriaceae</taxon>
        <taxon>Desulfosporosinus</taxon>
    </lineage>
</organism>
<dbReference type="EMBL" id="LDZY01000001">
    <property type="protein sequence ID" value="KLU67667.1"/>
    <property type="molecule type" value="Genomic_DNA"/>
</dbReference>
<sequence length="231" mass="27118">MENAHLKIKYLYHSGFVVETPNNLLIFDYYQGSIGDLIKKSPKNIFVFSSHSHPDHFNPLILEWQKERSDMHYIFSNDILVSPKLNNLNVLAPYEKVELGSLKIKAYNSTDIGVSFMVQDEETRLFHAGDLNWWYWIDTQEEMAKAEKEFKDEIQRIKGEVIDFAFFPVDPRLEKNYLAGADYFIRELNPKYLIPMHFADSPEILEDFVYKMKDSSCKILKFSQKGQELSL</sequence>
<dbReference type="PANTHER" id="PTHR42967:SF1">
    <property type="entry name" value="MBL FOLD METALLO-HYDROLASE"/>
    <property type="match status" value="1"/>
</dbReference>
<dbReference type="Pfam" id="PF13483">
    <property type="entry name" value="Lactamase_B_3"/>
    <property type="match status" value="1"/>
</dbReference>
<keyword evidence="2" id="KW-1185">Reference proteome</keyword>
<protein>
    <submittedName>
        <fullName evidence="1">Beta-lactamase superfamily domain protein</fullName>
    </submittedName>
</protein>
<dbReference type="STRING" id="476652.DEAC_c00610"/>
<evidence type="ECO:0000313" key="2">
    <source>
        <dbReference type="Proteomes" id="UP000036356"/>
    </source>
</evidence>
<dbReference type="Proteomes" id="UP000036356">
    <property type="component" value="Unassembled WGS sequence"/>
</dbReference>
<evidence type="ECO:0000313" key="1">
    <source>
        <dbReference type="EMBL" id="KLU67667.1"/>
    </source>
</evidence>
<comment type="caution">
    <text evidence="1">The sequence shown here is derived from an EMBL/GenBank/DDBJ whole genome shotgun (WGS) entry which is preliminary data.</text>
</comment>
<accession>A0A0J1FWJ2</accession>
<dbReference type="AlphaFoldDB" id="A0A0J1FWJ2"/>
<dbReference type="PATRIC" id="fig|476652.3.peg.63"/>
<proteinExistence type="predicted"/>
<dbReference type="PANTHER" id="PTHR42967">
    <property type="entry name" value="METAL DEPENDENT HYDROLASE"/>
    <property type="match status" value="1"/>
</dbReference>
<dbReference type="InterPro" id="IPR036866">
    <property type="entry name" value="RibonucZ/Hydroxyglut_hydro"/>
</dbReference>
<dbReference type="RefSeq" id="WP_047808054.1">
    <property type="nucleotide sequence ID" value="NZ_LDZY01000001.1"/>
</dbReference>
<gene>
    <name evidence="1" type="ORF">DEAC_c00610</name>
</gene>